<dbReference type="PRINTS" id="PR00757">
    <property type="entry name" value="AMINEOXDASEF"/>
</dbReference>
<dbReference type="PROSITE" id="PS51318">
    <property type="entry name" value="TAT"/>
    <property type="match status" value="1"/>
</dbReference>
<dbReference type="InterPro" id="IPR036188">
    <property type="entry name" value="FAD/NAD-bd_sf"/>
</dbReference>
<dbReference type="SUPFAM" id="SSF54373">
    <property type="entry name" value="FAD-linked reductases, C-terminal domain"/>
    <property type="match status" value="1"/>
</dbReference>
<dbReference type="Proteomes" id="UP000636960">
    <property type="component" value="Unassembled WGS sequence"/>
</dbReference>
<evidence type="ECO:0000256" key="3">
    <source>
        <dbReference type="PIRSR" id="PIRSR601613-1"/>
    </source>
</evidence>
<dbReference type="EMBL" id="BOMV01000097">
    <property type="protein sequence ID" value="GIF01059.1"/>
    <property type="molecule type" value="Genomic_DNA"/>
</dbReference>
<accession>A0A919K9P9</accession>
<gene>
    <name evidence="5" type="ORF">Ari01nite_85230</name>
</gene>
<dbReference type="Pfam" id="PF01593">
    <property type="entry name" value="Amino_oxidase"/>
    <property type="match status" value="1"/>
</dbReference>
<sequence length="514" mass="53636">MPRTPLLRALHRTANQATEAEPAGLTRRRLLQTSAGVGLAAAGLAVAEPASAAPAPANAEIVVIGAGLAGLTAAHQLKKAGYRATVIEAADRVGGRCYTDRTTFGGQFVERGGELIDTGHKAILGLIKEFGLTTTNLIQAEPAGSLPLYHFDGSVYSQAAAQSDLAIVAQRAAADAKAAKFPTTYASSTARGRELSAMSIDDWINAQVPGGTASKAGQLLSIAYNIEYGAESSAQSALNLIYLFGYQSGNQITLFGPSDEVYRVAGGNDQIVNKLAAGLSGQITTGTALRALARTSTGRWSVTVGPSTGPGASTTLTADRVILALPFSLLRAVDLTNAGFPARKLAAIQQLKMGTNSKLHLQFTRRIWNQAGLNGEIFTDLGFQNAWEVTRGQSGTTGVLVNYTGGAAGAAFGSGAATTHARRFLTQAEPAVPGLTNVWNGKASVDYWTGYAWTKGSYSYYAPGQYTTITGVEQEAVNGCHFAGEHTSLDFQGYLNGAVETGQRAAQEVVTALR</sequence>
<protein>
    <recommendedName>
        <fullName evidence="4">Amine oxidase domain-containing protein</fullName>
    </recommendedName>
</protein>
<dbReference type="InterPro" id="IPR050281">
    <property type="entry name" value="Flavin_monoamine_oxidase"/>
</dbReference>
<feature type="binding site" evidence="3">
    <location>
        <position position="403"/>
    </location>
    <ligand>
        <name>substrate</name>
    </ligand>
</feature>
<comment type="cofactor">
    <cofactor evidence="1">
        <name>FAD</name>
        <dbReference type="ChEBI" id="CHEBI:57692"/>
    </cofactor>
</comment>
<dbReference type="AlphaFoldDB" id="A0A919K9P9"/>
<evidence type="ECO:0000259" key="4">
    <source>
        <dbReference type="Pfam" id="PF01593"/>
    </source>
</evidence>
<organism evidence="5 6">
    <name type="scientific">Paractinoplanes rishiriensis</name>
    <dbReference type="NCBI Taxonomy" id="1050105"/>
    <lineage>
        <taxon>Bacteria</taxon>
        <taxon>Bacillati</taxon>
        <taxon>Actinomycetota</taxon>
        <taxon>Actinomycetes</taxon>
        <taxon>Micromonosporales</taxon>
        <taxon>Micromonosporaceae</taxon>
        <taxon>Paractinoplanes</taxon>
    </lineage>
</organism>
<dbReference type="GO" id="GO:0016491">
    <property type="term" value="F:oxidoreductase activity"/>
    <property type="evidence" value="ECO:0007669"/>
    <property type="project" value="UniProtKB-KW"/>
</dbReference>
<comment type="caution">
    <text evidence="5">The sequence shown here is derived from an EMBL/GenBank/DDBJ whole genome shotgun (WGS) entry which is preliminary data.</text>
</comment>
<dbReference type="Gene3D" id="3.50.50.60">
    <property type="entry name" value="FAD/NAD(P)-binding domain"/>
    <property type="match status" value="1"/>
</dbReference>
<dbReference type="RefSeq" id="WP_203789474.1">
    <property type="nucleotide sequence ID" value="NZ_BOMV01000097.1"/>
</dbReference>
<evidence type="ECO:0000256" key="2">
    <source>
        <dbReference type="ARBA" id="ARBA00023002"/>
    </source>
</evidence>
<dbReference type="InterPro" id="IPR001613">
    <property type="entry name" value="Flavin_amine_oxidase"/>
</dbReference>
<evidence type="ECO:0000313" key="5">
    <source>
        <dbReference type="EMBL" id="GIF01059.1"/>
    </source>
</evidence>
<name>A0A919K9P9_9ACTN</name>
<evidence type="ECO:0000256" key="1">
    <source>
        <dbReference type="ARBA" id="ARBA00001974"/>
    </source>
</evidence>
<dbReference type="InterPro" id="IPR006311">
    <property type="entry name" value="TAT_signal"/>
</dbReference>
<dbReference type="PANTHER" id="PTHR10742">
    <property type="entry name" value="FLAVIN MONOAMINE OXIDASE"/>
    <property type="match status" value="1"/>
</dbReference>
<feature type="domain" description="Amine oxidase" evidence="4">
    <location>
        <begin position="68"/>
        <end position="509"/>
    </location>
</feature>
<proteinExistence type="predicted"/>
<dbReference type="SUPFAM" id="SSF51905">
    <property type="entry name" value="FAD/NAD(P)-binding domain"/>
    <property type="match status" value="1"/>
</dbReference>
<reference evidence="5" key="1">
    <citation type="submission" date="2021-01" db="EMBL/GenBank/DDBJ databases">
        <title>Whole genome shotgun sequence of Actinoplanes rishiriensis NBRC 108556.</title>
        <authorList>
            <person name="Komaki H."/>
            <person name="Tamura T."/>
        </authorList>
    </citation>
    <scope>NUCLEOTIDE SEQUENCE</scope>
    <source>
        <strain evidence="5">NBRC 108556</strain>
    </source>
</reference>
<dbReference type="Gene3D" id="1.10.405.10">
    <property type="entry name" value="Guanine Nucleotide Dissociation Inhibitor, domain 1"/>
    <property type="match status" value="1"/>
</dbReference>
<dbReference type="PANTHER" id="PTHR10742:SF410">
    <property type="entry name" value="LYSINE-SPECIFIC HISTONE DEMETHYLASE 2"/>
    <property type="match status" value="1"/>
</dbReference>
<keyword evidence="6" id="KW-1185">Reference proteome</keyword>
<evidence type="ECO:0000313" key="6">
    <source>
        <dbReference type="Proteomes" id="UP000636960"/>
    </source>
</evidence>
<keyword evidence="2" id="KW-0560">Oxidoreductase</keyword>
<dbReference type="Gene3D" id="3.90.660.10">
    <property type="match status" value="1"/>
</dbReference>
<dbReference type="InterPro" id="IPR002937">
    <property type="entry name" value="Amino_oxidase"/>
</dbReference>
<feature type="binding site" evidence="3">
    <location>
        <begin position="88"/>
        <end position="89"/>
    </location>
    <ligand>
        <name>FAD</name>
        <dbReference type="ChEBI" id="CHEBI:57692"/>
    </ligand>
</feature>